<gene>
    <name evidence="1" type="ORF">QQF64_003526</name>
</gene>
<protein>
    <recommendedName>
        <fullName evidence="3">Secreted protein</fullName>
    </recommendedName>
</protein>
<sequence length="76" mass="7771">MASLFTIWSVAVHVPPTTHVTAGCQTTHGQELAVVMAARVWGGGGGGSAVSTLDSFQCAIPSTIHSLHGFVFCCLG</sequence>
<comment type="caution">
    <text evidence="1">The sequence shown here is derived from an EMBL/GenBank/DDBJ whole genome shotgun (WGS) entry which is preliminary data.</text>
</comment>
<accession>A0ABR3MLJ3</accession>
<proteinExistence type="predicted"/>
<evidence type="ECO:0000313" key="1">
    <source>
        <dbReference type="EMBL" id="KAL1265499.1"/>
    </source>
</evidence>
<dbReference type="Proteomes" id="UP001558613">
    <property type="component" value="Unassembled WGS sequence"/>
</dbReference>
<dbReference type="EMBL" id="JAYMGO010000011">
    <property type="protein sequence ID" value="KAL1265499.1"/>
    <property type="molecule type" value="Genomic_DNA"/>
</dbReference>
<keyword evidence="2" id="KW-1185">Reference proteome</keyword>
<evidence type="ECO:0000313" key="2">
    <source>
        <dbReference type="Proteomes" id="UP001558613"/>
    </source>
</evidence>
<organism evidence="1 2">
    <name type="scientific">Cirrhinus molitorella</name>
    <name type="common">mud carp</name>
    <dbReference type="NCBI Taxonomy" id="172907"/>
    <lineage>
        <taxon>Eukaryota</taxon>
        <taxon>Metazoa</taxon>
        <taxon>Chordata</taxon>
        <taxon>Craniata</taxon>
        <taxon>Vertebrata</taxon>
        <taxon>Euteleostomi</taxon>
        <taxon>Actinopterygii</taxon>
        <taxon>Neopterygii</taxon>
        <taxon>Teleostei</taxon>
        <taxon>Ostariophysi</taxon>
        <taxon>Cypriniformes</taxon>
        <taxon>Cyprinidae</taxon>
        <taxon>Labeoninae</taxon>
        <taxon>Labeonini</taxon>
        <taxon>Cirrhinus</taxon>
    </lineage>
</organism>
<name>A0ABR3MLJ3_9TELE</name>
<reference evidence="1 2" key="1">
    <citation type="submission" date="2023-09" db="EMBL/GenBank/DDBJ databases">
        <authorList>
            <person name="Wang M."/>
        </authorList>
    </citation>
    <scope>NUCLEOTIDE SEQUENCE [LARGE SCALE GENOMIC DNA]</scope>
    <source>
        <strain evidence="1">GT-2023</strain>
        <tissue evidence="1">Liver</tissue>
    </source>
</reference>
<evidence type="ECO:0008006" key="3">
    <source>
        <dbReference type="Google" id="ProtNLM"/>
    </source>
</evidence>